<protein>
    <submittedName>
        <fullName evidence="1">Uncharacterized protein</fullName>
    </submittedName>
</protein>
<dbReference type="Proteomes" id="UP001054837">
    <property type="component" value="Unassembled WGS sequence"/>
</dbReference>
<dbReference type="EMBL" id="BPLQ01001326">
    <property type="protein sequence ID" value="GIX80852.1"/>
    <property type="molecule type" value="Genomic_DNA"/>
</dbReference>
<sequence length="66" mass="7797">MYFNKGKNLDDVTKNMATDTTDDYRMFWQTNNGMTKRICKISWKKLFFEETDNCCGVFADFCMLIG</sequence>
<evidence type="ECO:0000313" key="2">
    <source>
        <dbReference type="Proteomes" id="UP001054837"/>
    </source>
</evidence>
<keyword evidence="2" id="KW-1185">Reference proteome</keyword>
<proteinExistence type="predicted"/>
<evidence type="ECO:0000313" key="1">
    <source>
        <dbReference type="EMBL" id="GIX80852.1"/>
    </source>
</evidence>
<comment type="caution">
    <text evidence="1">The sequence shown here is derived from an EMBL/GenBank/DDBJ whole genome shotgun (WGS) entry which is preliminary data.</text>
</comment>
<name>A0AAV4N812_9ARAC</name>
<dbReference type="AlphaFoldDB" id="A0AAV4N812"/>
<gene>
    <name evidence="1" type="ORF">CDAR_28961</name>
</gene>
<accession>A0AAV4N812</accession>
<organism evidence="1 2">
    <name type="scientific">Caerostris darwini</name>
    <dbReference type="NCBI Taxonomy" id="1538125"/>
    <lineage>
        <taxon>Eukaryota</taxon>
        <taxon>Metazoa</taxon>
        <taxon>Ecdysozoa</taxon>
        <taxon>Arthropoda</taxon>
        <taxon>Chelicerata</taxon>
        <taxon>Arachnida</taxon>
        <taxon>Araneae</taxon>
        <taxon>Araneomorphae</taxon>
        <taxon>Entelegynae</taxon>
        <taxon>Araneoidea</taxon>
        <taxon>Araneidae</taxon>
        <taxon>Caerostris</taxon>
    </lineage>
</organism>
<reference evidence="1 2" key="1">
    <citation type="submission" date="2021-06" db="EMBL/GenBank/DDBJ databases">
        <title>Caerostris darwini draft genome.</title>
        <authorList>
            <person name="Kono N."/>
            <person name="Arakawa K."/>
        </authorList>
    </citation>
    <scope>NUCLEOTIDE SEQUENCE [LARGE SCALE GENOMIC DNA]</scope>
</reference>